<evidence type="ECO:0000313" key="1">
    <source>
        <dbReference type="EMBL" id="HIU91149.1"/>
    </source>
</evidence>
<protein>
    <submittedName>
        <fullName evidence="1">Uncharacterized protein</fullName>
    </submittedName>
</protein>
<proteinExistence type="predicted"/>
<dbReference type="EMBL" id="DVOC01000067">
    <property type="protein sequence ID" value="HIU91149.1"/>
    <property type="molecule type" value="Genomic_DNA"/>
</dbReference>
<dbReference type="AlphaFoldDB" id="A0A9D1SQ80"/>
<dbReference type="Proteomes" id="UP000886852">
    <property type="component" value="Unassembled WGS sequence"/>
</dbReference>
<evidence type="ECO:0000313" key="2">
    <source>
        <dbReference type="Proteomes" id="UP000886852"/>
    </source>
</evidence>
<comment type="caution">
    <text evidence="1">The sequence shown here is derived from an EMBL/GenBank/DDBJ whole genome shotgun (WGS) entry which is preliminary data.</text>
</comment>
<accession>A0A9D1SQ80</accession>
<name>A0A9D1SQ80_9BACT</name>
<organism evidence="1 2">
    <name type="scientific">Candidatus Fimimonas merdipullorum</name>
    <dbReference type="NCBI Taxonomy" id="2840822"/>
    <lineage>
        <taxon>Bacteria</taxon>
        <taxon>Pseudomonadati</taxon>
        <taxon>Myxococcota</taxon>
        <taxon>Myxococcia</taxon>
        <taxon>Myxococcales</taxon>
        <taxon>Cystobacterineae</taxon>
        <taxon>Myxococcaceae</taxon>
        <taxon>Myxococcaceae incertae sedis</taxon>
        <taxon>Candidatus Fimimonas</taxon>
    </lineage>
</organism>
<sequence>MTAQNKVVLHSLMEASDVADSLAKLRVSFLYPYKGRRHNFTTKYTDL</sequence>
<reference evidence="1" key="1">
    <citation type="submission" date="2020-10" db="EMBL/GenBank/DDBJ databases">
        <authorList>
            <person name="Gilroy R."/>
        </authorList>
    </citation>
    <scope>NUCLEOTIDE SEQUENCE</scope>
    <source>
        <strain evidence="1">ChiHjej12B11-7776</strain>
    </source>
</reference>
<reference evidence="1" key="2">
    <citation type="journal article" date="2021" name="PeerJ">
        <title>Extensive microbial diversity within the chicken gut microbiome revealed by metagenomics and culture.</title>
        <authorList>
            <person name="Gilroy R."/>
            <person name="Ravi A."/>
            <person name="Getino M."/>
            <person name="Pursley I."/>
            <person name="Horton D.L."/>
            <person name="Alikhan N.F."/>
            <person name="Baker D."/>
            <person name="Gharbi K."/>
            <person name="Hall N."/>
            <person name="Watson M."/>
            <person name="Adriaenssens E.M."/>
            <person name="Foster-Nyarko E."/>
            <person name="Jarju S."/>
            <person name="Secka A."/>
            <person name="Antonio M."/>
            <person name="Oren A."/>
            <person name="Chaudhuri R.R."/>
            <person name="La Ragione R."/>
            <person name="Hildebrand F."/>
            <person name="Pallen M.J."/>
        </authorList>
    </citation>
    <scope>NUCLEOTIDE SEQUENCE</scope>
    <source>
        <strain evidence="1">ChiHjej12B11-7776</strain>
    </source>
</reference>
<gene>
    <name evidence="1" type="ORF">IAC72_03975</name>
</gene>